<proteinExistence type="predicted"/>
<feature type="region of interest" description="Disordered" evidence="1">
    <location>
        <begin position="1"/>
        <end position="113"/>
    </location>
</feature>
<gene>
    <name evidence="2" type="ORF">ZIOFF_006488</name>
</gene>
<reference evidence="2 3" key="1">
    <citation type="submission" date="2020-08" db="EMBL/GenBank/DDBJ databases">
        <title>Plant Genome Project.</title>
        <authorList>
            <person name="Zhang R.-G."/>
        </authorList>
    </citation>
    <scope>NUCLEOTIDE SEQUENCE [LARGE SCALE GENOMIC DNA]</scope>
    <source>
        <tissue evidence="2">Rhizome</tissue>
    </source>
</reference>
<dbReference type="AlphaFoldDB" id="A0A8J5HNS5"/>
<sequence>MKKPFTSAIREGELQLSSLRMDHKGGNPAGVAEGGANKGGKPSGVAEGGARGGSTGGYSSKRQGEASSSAKPIGSGDGAMKSPGAEGYISREAFERNPQGYFQGLHHGDKGGK</sequence>
<name>A0A8J5HNS5_ZINOF</name>
<comment type="caution">
    <text evidence="2">The sequence shown here is derived from an EMBL/GenBank/DDBJ whole genome shotgun (WGS) entry which is preliminary data.</text>
</comment>
<protein>
    <submittedName>
        <fullName evidence="2">Uncharacterized protein</fullName>
    </submittedName>
</protein>
<keyword evidence="3" id="KW-1185">Reference proteome</keyword>
<evidence type="ECO:0000313" key="2">
    <source>
        <dbReference type="EMBL" id="KAG6532638.1"/>
    </source>
</evidence>
<accession>A0A8J5HNS5</accession>
<organism evidence="2 3">
    <name type="scientific">Zingiber officinale</name>
    <name type="common">Ginger</name>
    <name type="synonym">Amomum zingiber</name>
    <dbReference type="NCBI Taxonomy" id="94328"/>
    <lineage>
        <taxon>Eukaryota</taxon>
        <taxon>Viridiplantae</taxon>
        <taxon>Streptophyta</taxon>
        <taxon>Embryophyta</taxon>
        <taxon>Tracheophyta</taxon>
        <taxon>Spermatophyta</taxon>
        <taxon>Magnoliopsida</taxon>
        <taxon>Liliopsida</taxon>
        <taxon>Zingiberales</taxon>
        <taxon>Zingiberaceae</taxon>
        <taxon>Zingiber</taxon>
    </lineage>
</organism>
<feature type="compositionally biased region" description="Gly residues" evidence="1">
    <location>
        <begin position="32"/>
        <end position="56"/>
    </location>
</feature>
<dbReference type="EMBL" id="JACMSC010000002">
    <property type="protein sequence ID" value="KAG6532638.1"/>
    <property type="molecule type" value="Genomic_DNA"/>
</dbReference>
<evidence type="ECO:0000313" key="3">
    <source>
        <dbReference type="Proteomes" id="UP000734854"/>
    </source>
</evidence>
<dbReference type="Proteomes" id="UP000734854">
    <property type="component" value="Unassembled WGS sequence"/>
</dbReference>
<evidence type="ECO:0000256" key="1">
    <source>
        <dbReference type="SAM" id="MobiDB-lite"/>
    </source>
</evidence>